<dbReference type="STRING" id="177199.A0A420YCI9"/>
<protein>
    <recommendedName>
        <fullName evidence="2">protein-tyrosine-phosphatase</fullName>
        <ecNumber evidence="2">3.1.3.48</ecNumber>
    </recommendedName>
</protein>
<evidence type="ECO:0000313" key="9">
    <source>
        <dbReference type="Proteomes" id="UP000275385"/>
    </source>
</evidence>
<proteinExistence type="inferred from homology"/>
<dbReference type="EMBL" id="QVQW01000020">
    <property type="protein sequence ID" value="RKU45593.1"/>
    <property type="molecule type" value="Genomic_DNA"/>
</dbReference>
<gene>
    <name evidence="8" type="ORF">DL546_007766</name>
</gene>
<dbReference type="AlphaFoldDB" id="A0A420YCI9"/>
<dbReference type="EC" id="3.1.3.48" evidence="2"/>
<name>A0A420YCI9_9PEZI</name>
<evidence type="ECO:0000259" key="7">
    <source>
        <dbReference type="PROSITE" id="PS50056"/>
    </source>
</evidence>
<sequence>MPLLIHDKPHISEIEPGLFIGDFTSSSQLSMLKENDITAIVSLANNRSEEWSRPANRDLVPEDKHLFVSCADTPTQDILKLLPSICDFIDRHSAQPGTSPESQHSDGEQNNVLVHCTAGVSRSATIVIAYLMRKRRQGLKDVLEQVKEKRRIEPSGNFLEQLKIWERVGYELWEDEDRKQPKEPYREFLSRKAANNKAMADRDEQNRRQSLDRQASQEQSNFVRMYAQHHAQQL</sequence>
<feature type="domain" description="Tyrosine-protein phosphatase" evidence="6">
    <location>
        <begin position="10"/>
        <end position="171"/>
    </location>
</feature>
<evidence type="ECO:0000256" key="4">
    <source>
        <dbReference type="ARBA" id="ARBA00022912"/>
    </source>
</evidence>
<feature type="compositionally biased region" description="Polar residues" evidence="5">
    <location>
        <begin position="212"/>
        <end position="222"/>
    </location>
</feature>
<dbReference type="InterPro" id="IPR000340">
    <property type="entry name" value="Dual-sp_phosphatase_cat-dom"/>
</dbReference>
<dbReference type="GO" id="GO:0008138">
    <property type="term" value="F:protein tyrosine/serine/threonine phosphatase activity"/>
    <property type="evidence" value="ECO:0007669"/>
    <property type="project" value="TreeGrafter"/>
</dbReference>
<dbReference type="InterPro" id="IPR016130">
    <property type="entry name" value="Tyr_Pase_AS"/>
</dbReference>
<evidence type="ECO:0000259" key="6">
    <source>
        <dbReference type="PROSITE" id="PS50054"/>
    </source>
</evidence>
<dbReference type="InterPro" id="IPR020422">
    <property type="entry name" value="TYR_PHOSPHATASE_DUAL_dom"/>
</dbReference>
<dbReference type="InterPro" id="IPR029021">
    <property type="entry name" value="Prot-tyrosine_phosphatase-like"/>
</dbReference>
<dbReference type="PANTHER" id="PTHR45848">
    <property type="entry name" value="DUAL SPECIFICITY PROTEIN PHOSPHATASE 12 FAMILY MEMBER"/>
    <property type="match status" value="1"/>
</dbReference>
<reference evidence="8 9" key="1">
    <citation type="submission" date="2018-08" db="EMBL/GenBank/DDBJ databases">
        <title>Draft genome of the lignicolous fungus Coniochaeta pulveracea.</title>
        <authorList>
            <person name="Borstlap C.J."/>
            <person name="De Witt R.N."/>
            <person name="Botha A."/>
            <person name="Volschenk H."/>
        </authorList>
    </citation>
    <scope>NUCLEOTIDE SEQUENCE [LARGE SCALE GENOMIC DNA]</scope>
    <source>
        <strain evidence="8 9">CAB683</strain>
    </source>
</reference>
<dbReference type="Proteomes" id="UP000275385">
    <property type="component" value="Unassembled WGS sequence"/>
</dbReference>
<evidence type="ECO:0000256" key="2">
    <source>
        <dbReference type="ARBA" id="ARBA00013064"/>
    </source>
</evidence>
<keyword evidence="9" id="KW-1185">Reference proteome</keyword>
<dbReference type="InterPro" id="IPR000387">
    <property type="entry name" value="Tyr_Pase_dom"/>
</dbReference>
<evidence type="ECO:0000256" key="5">
    <source>
        <dbReference type="SAM" id="MobiDB-lite"/>
    </source>
</evidence>
<comment type="caution">
    <text evidence="8">The sequence shown here is derived from an EMBL/GenBank/DDBJ whole genome shotgun (WGS) entry which is preliminary data.</text>
</comment>
<dbReference type="GO" id="GO:0004725">
    <property type="term" value="F:protein tyrosine phosphatase activity"/>
    <property type="evidence" value="ECO:0007669"/>
    <property type="project" value="UniProtKB-EC"/>
</dbReference>
<dbReference type="Gene3D" id="3.90.190.10">
    <property type="entry name" value="Protein tyrosine phosphatase superfamily"/>
    <property type="match status" value="1"/>
</dbReference>
<dbReference type="Pfam" id="PF00782">
    <property type="entry name" value="DSPc"/>
    <property type="match status" value="1"/>
</dbReference>
<feature type="compositionally biased region" description="Basic and acidic residues" evidence="5">
    <location>
        <begin position="199"/>
        <end position="211"/>
    </location>
</feature>
<comment type="similarity">
    <text evidence="1">Belongs to the protein-tyrosine phosphatase family. Non-receptor class dual specificity subfamily.</text>
</comment>
<dbReference type="SUPFAM" id="SSF52799">
    <property type="entry name" value="(Phosphotyrosine protein) phosphatases II"/>
    <property type="match status" value="1"/>
</dbReference>
<evidence type="ECO:0000256" key="1">
    <source>
        <dbReference type="ARBA" id="ARBA00008601"/>
    </source>
</evidence>
<accession>A0A420YCI9</accession>
<dbReference type="PROSITE" id="PS00383">
    <property type="entry name" value="TYR_PHOSPHATASE_1"/>
    <property type="match status" value="1"/>
</dbReference>
<dbReference type="PANTHER" id="PTHR45848:SF4">
    <property type="entry name" value="DUAL SPECIFICITY PROTEIN PHOSPHATASE 12"/>
    <property type="match status" value="1"/>
</dbReference>
<dbReference type="InterPro" id="IPR003595">
    <property type="entry name" value="Tyr_Pase_cat"/>
</dbReference>
<dbReference type="SMART" id="SM00195">
    <property type="entry name" value="DSPc"/>
    <property type="match status" value="1"/>
</dbReference>
<feature type="domain" description="Tyrosine specific protein phosphatases" evidence="7">
    <location>
        <begin position="76"/>
        <end position="150"/>
    </location>
</feature>
<dbReference type="PROSITE" id="PS50054">
    <property type="entry name" value="TYR_PHOSPHATASE_DUAL"/>
    <property type="match status" value="1"/>
</dbReference>
<evidence type="ECO:0000256" key="3">
    <source>
        <dbReference type="ARBA" id="ARBA00022801"/>
    </source>
</evidence>
<dbReference type="GO" id="GO:0005634">
    <property type="term" value="C:nucleus"/>
    <property type="evidence" value="ECO:0007669"/>
    <property type="project" value="TreeGrafter"/>
</dbReference>
<dbReference type="SMART" id="SM00404">
    <property type="entry name" value="PTPc_motif"/>
    <property type="match status" value="1"/>
</dbReference>
<dbReference type="CDD" id="cd14498">
    <property type="entry name" value="DSP"/>
    <property type="match status" value="1"/>
</dbReference>
<keyword evidence="4" id="KW-0904">Protein phosphatase</keyword>
<keyword evidence="3" id="KW-0378">Hydrolase</keyword>
<organism evidence="8 9">
    <name type="scientific">Coniochaeta pulveracea</name>
    <dbReference type="NCBI Taxonomy" id="177199"/>
    <lineage>
        <taxon>Eukaryota</taxon>
        <taxon>Fungi</taxon>
        <taxon>Dikarya</taxon>
        <taxon>Ascomycota</taxon>
        <taxon>Pezizomycotina</taxon>
        <taxon>Sordariomycetes</taxon>
        <taxon>Sordariomycetidae</taxon>
        <taxon>Coniochaetales</taxon>
        <taxon>Coniochaetaceae</taxon>
        <taxon>Coniochaeta</taxon>
    </lineage>
</organism>
<evidence type="ECO:0000313" key="8">
    <source>
        <dbReference type="EMBL" id="RKU45593.1"/>
    </source>
</evidence>
<dbReference type="OrthoDB" id="10252009at2759"/>
<feature type="region of interest" description="Disordered" evidence="5">
    <location>
        <begin position="189"/>
        <end position="234"/>
    </location>
</feature>
<dbReference type="PROSITE" id="PS50056">
    <property type="entry name" value="TYR_PHOSPHATASE_2"/>
    <property type="match status" value="1"/>
</dbReference>